<dbReference type="OrthoDB" id="10248777at2759"/>
<dbReference type="InParanoid" id="A0A0G4GCP6"/>
<organism evidence="4 5">
    <name type="scientific">Vitrella brassicaformis (strain CCMP3155)</name>
    <dbReference type="NCBI Taxonomy" id="1169540"/>
    <lineage>
        <taxon>Eukaryota</taxon>
        <taxon>Sar</taxon>
        <taxon>Alveolata</taxon>
        <taxon>Colpodellida</taxon>
        <taxon>Vitrellaceae</taxon>
        <taxon>Vitrella</taxon>
    </lineage>
</organism>
<dbReference type="InterPro" id="IPR014756">
    <property type="entry name" value="Ig_E-set"/>
</dbReference>
<dbReference type="Pfam" id="PF05351">
    <property type="entry name" value="GMP_PDE_delta"/>
    <property type="match status" value="1"/>
</dbReference>
<dbReference type="PANTHER" id="PTHR12976">
    <property type="entry name" value="RETINAL ROD RHODOPSIN-SENSITIVE CGMP 3',5'-CYCLIC PHOSPHODIESTERASE DELTA-SUBUNIT"/>
    <property type="match status" value="1"/>
</dbReference>
<feature type="domain" description="GMP phosphodiesterase delta subunit" evidence="3">
    <location>
        <begin position="36"/>
        <end position="172"/>
    </location>
</feature>
<dbReference type="VEuPathDB" id="CryptoDB:Vbra_916"/>
<comment type="similarity">
    <text evidence="1">Belongs to the PDE6D/unc-119 family.</text>
</comment>
<dbReference type="EMBL" id="CDMY01000620">
    <property type="protein sequence ID" value="CEM26572.1"/>
    <property type="molecule type" value="Genomic_DNA"/>
</dbReference>
<name>A0A0G4GCP6_VITBC</name>
<dbReference type="InterPro" id="IPR037036">
    <property type="entry name" value="PDED_dom_sf"/>
</dbReference>
<evidence type="ECO:0000256" key="2">
    <source>
        <dbReference type="SAM" id="MobiDB-lite"/>
    </source>
</evidence>
<evidence type="ECO:0000313" key="5">
    <source>
        <dbReference type="Proteomes" id="UP000041254"/>
    </source>
</evidence>
<dbReference type="AlphaFoldDB" id="A0A0G4GCP6"/>
<dbReference type="Proteomes" id="UP000041254">
    <property type="component" value="Unassembled WGS sequence"/>
</dbReference>
<proteinExistence type="inferred from homology"/>
<protein>
    <recommendedName>
        <fullName evidence="3">GMP phosphodiesterase delta subunit domain-containing protein</fullName>
    </recommendedName>
</protein>
<feature type="compositionally biased region" description="Low complexity" evidence="2">
    <location>
        <begin position="1"/>
        <end position="18"/>
    </location>
</feature>
<evidence type="ECO:0000256" key="1">
    <source>
        <dbReference type="ARBA" id="ARBA00008102"/>
    </source>
</evidence>
<evidence type="ECO:0000313" key="4">
    <source>
        <dbReference type="EMBL" id="CEM26572.1"/>
    </source>
</evidence>
<dbReference type="OMA" id="STNTWQN"/>
<accession>A0A0G4GCP6</accession>
<dbReference type="SUPFAM" id="SSF81296">
    <property type="entry name" value="E set domains"/>
    <property type="match status" value="1"/>
</dbReference>
<dbReference type="PANTHER" id="PTHR12976:SF0">
    <property type="entry name" value="RETINAL ROD RHODOPSIN-SENSITIVE CGMP 3',5'-CYCLIC PHOSPHODIESTERASE SUBUNIT DELTA"/>
    <property type="match status" value="1"/>
</dbReference>
<evidence type="ECO:0000259" key="3">
    <source>
        <dbReference type="Pfam" id="PF05351"/>
    </source>
</evidence>
<reference evidence="4 5" key="1">
    <citation type="submission" date="2014-11" db="EMBL/GenBank/DDBJ databases">
        <authorList>
            <person name="Zhu J."/>
            <person name="Qi W."/>
            <person name="Song R."/>
        </authorList>
    </citation>
    <scope>NUCLEOTIDE SEQUENCE [LARGE SCALE GENOMIC DNA]</scope>
</reference>
<dbReference type="InterPro" id="IPR008015">
    <property type="entry name" value="PDED_dom"/>
</dbReference>
<dbReference type="GO" id="GO:0005737">
    <property type="term" value="C:cytoplasm"/>
    <property type="evidence" value="ECO:0007669"/>
    <property type="project" value="TreeGrafter"/>
</dbReference>
<dbReference type="Gene3D" id="2.70.50.40">
    <property type="entry name" value="GMP phosphodiesterase, delta subunit"/>
    <property type="match status" value="1"/>
</dbReference>
<gene>
    <name evidence="4" type="ORF">Vbra_916</name>
</gene>
<keyword evidence="5" id="KW-1185">Reference proteome</keyword>
<dbReference type="STRING" id="1169540.A0A0G4GCP6"/>
<feature type="region of interest" description="Disordered" evidence="2">
    <location>
        <begin position="1"/>
        <end position="30"/>
    </location>
</feature>
<sequence>MYPASAKKAAKAPTKGKGNPSSSAPLPEWKHAKAAREGFRINEMKMKNAETGEVLWHCGEWDHRRSETSARIPKAILNCRVVAREISFSSRESMKALRMKQNILFDGDLLEEWCFDFGFVIPGSTNSWEQTIEAAEQSEMIPAETLSGNILIETEFFDGPNLISQSKVRIFYV</sequence>